<keyword evidence="1" id="KW-0812">Transmembrane</keyword>
<evidence type="ECO:0000313" key="3">
    <source>
        <dbReference type="Proteomes" id="UP000318937"/>
    </source>
</evidence>
<sequence length="99" mass="11104">MVGTILSNFWVALISFSVYFFSSYPFLDGKSILWNASMLALLFFILTFIARAIIAFVMKNPVSSEEEMAIATPKEIDSVEPSSEELANIVKAMLNEQEK</sequence>
<proteinExistence type="predicted"/>
<accession>A0A544SRC7</accession>
<dbReference type="AlphaFoldDB" id="A0A544SRC7"/>
<dbReference type="Proteomes" id="UP000318937">
    <property type="component" value="Unassembled WGS sequence"/>
</dbReference>
<keyword evidence="1" id="KW-1133">Transmembrane helix</keyword>
<gene>
    <name evidence="2" type="ORF">FG383_17580</name>
</gene>
<dbReference type="OrthoDB" id="2456374at2"/>
<evidence type="ECO:0000313" key="2">
    <source>
        <dbReference type="EMBL" id="TQR07731.1"/>
    </source>
</evidence>
<feature type="transmembrane region" description="Helical" evidence="1">
    <location>
        <begin position="39"/>
        <end position="58"/>
    </location>
</feature>
<feature type="transmembrane region" description="Helical" evidence="1">
    <location>
        <begin position="6"/>
        <end position="27"/>
    </location>
</feature>
<keyword evidence="1" id="KW-0472">Membrane</keyword>
<protein>
    <submittedName>
        <fullName evidence="2">Uncharacterized protein</fullName>
    </submittedName>
</protein>
<evidence type="ECO:0000256" key="1">
    <source>
        <dbReference type="SAM" id="Phobius"/>
    </source>
</evidence>
<comment type="caution">
    <text evidence="2">The sequence shown here is derived from an EMBL/GenBank/DDBJ whole genome shotgun (WGS) entry which is preliminary data.</text>
</comment>
<keyword evidence="3" id="KW-1185">Reference proteome</keyword>
<dbReference type="EMBL" id="VDGG01000051">
    <property type="protein sequence ID" value="TQR07731.1"/>
    <property type="molecule type" value="Genomic_DNA"/>
</dbReference>
<dbReference type="RefSeq" id="WP_142608707.1">
    <property type="nucleotide sequence ID" value="NZ_VDGG01000051.1"/>
</dbReference>
<organism evidence="2 3">
    <name type="scientific">Psychrobacillus soli</name>
    <dbReference type="NCBI Taxonomy" id="1543965"/>
    <lineage>
        <taxon>Bacteria</taxon>
        <taxon>Bacillati</taxon>
        <taxon>Bacillota</taxon>
        <taxon>Bacilli</taxon>
        <taxon>Bacillales</taxon>
        <taxon>Bacillaceae</taxon>
        <taxon>Psychrobacillus</taxon>
    </lineage>
</organism>
<name>A0A544SRC7_9BACI</name>
<reference evidence="2 3" key="1">
    <citation type="submission" date="2019-05" db="EMBL/GenBank/DDBJ databases">
        <title>Psychrobacillus vulpis sp. nov., a new species isolated from feces of a red fox that inhabits in The Tablas de Daimiel Natural Park, Albacete, Spain.</title>
        <authorList>
            <person name="Rodriguez M."/>
            <person name="Reina J.C."/>
            <person name="Bejar V."/>
            <person name="Llamas I."/>
        </authorList>
    </citation>
    <scope>NUCLEOTIDE SEQUENCE [LARGE SCALE GENOMIC DNA]</scope>
    <source>
        <strain evidence="2 3">NHI-2</strain>
    </source>
</reference>